<keyword evidence="1" id="KW-1133">Transmembrane helix</keyword>
<evidence type="ECO:0000313" key="2">
    <source>
        <dbReference type="EMBL" id="SDE77455.1"/>
    </source>
</evidence>
<organism evidence="2 3">
    <name type="scientific">Cellulophaga baltica</name>
    <dbReference type="NCBI Taxonomy" id="76594"/>
    <lineage>
        <taxon>Bacteria</taxon>
        <taxon>Pseudomonadati</taxon>
        <taxon>Bacteroidota</taxon>
        <taxon>Flavobacteriia</taxon>
        <taxon>Flavobacteriales</taxon>
        <taxon>Flavobacteriaceae</taxon>
        <taxon>Cellulophaga</taxon>
    </lineage>
</organism>
<keyword evidence="1" id="KW-0812">Transmembrane</keyword>
<protein>
    <submittedName>
        <fullName evidence="2">Uncharacterized protein</fullName>
    </submittedName>
</protein>
<sequence length="209" mass="25096">MKLEKQEIQFINTYLQNSEIEFTDVRMEMVDHVASEVENKMKSEDLDFYHAFKNYMMLYKKEHQKANIEFKKVTDKRILKEIISFYQTPATILLLITMFSFLKIVGFNYDLNYFLKFGPAIILIGLTIYYFSIRFYLGRKERYSGIERLSIILNLFIQMHQFLLYSLTEFETNSNLNILLLSFDCTLVYLIIALINKYNLKYTTLYKKI</sequence>
<dbReference type="AlphaFoldDB" id="A0A1G7FP86"/>
<feature type="transmembrane region" description="Helical" evidence="1">
    <location>
        <begin position="179"/>
        <end position="200"/>
    </location>
</feature>
<reference evidence="3" key="1">
    <citation type="submission" date="2016-10" db="EMBL/GenBank/DDBJ databases">
        <authorList>
            <person name="Varghese N."/>
            <person name="Submissions S."/>
        </authorList>
    </citation>
    <scope>NUCLEOTIDE SEQUENCE [LARGE SCALE GENOMIC DNA]</scope>
    <source>
        <strain evidence="3">DSM 24729</strain>
    </source>
</reference>
<feature type="transmembrane region" description="Helical" evidence="1">
    <location>
        <begin position="149"/>
        <end position="167"/>
    </location>
</feature>
<dbReference type="EMBL" id="FNBD01000003">
    <property type="protein sequence ID" value="SDE77455.1"/>
    <property type="molecule type" value="Genomic_DNA"/>
</dbReference>
<dbReference type="eggNOG" id="ENOG50339EV">
    <property type="taxonomic scope" value="Bacteria"/>
</dbReference>
<evidence type="ECO:0000313" key="3">
    <source>
        <dbReference type="Proteomes" id="UP000182114"/>
    </source>
</evidence>
<keyword evidence="1" id="KW-0472">Membrane</keyword>
<gene>
    <name evidence="2" type="ORF">SAMN04487992_103388</name>
</gene>
<dbReference type="Proteomes" id="UP000182114">
    <property type="component" value="Unassembled WGS sequence"/>
</dbReference>
<name>A0A1G7FP86_9FLAO</name>
<feature type="transmembrane region" description="Helical" evidence="1">
    <location>
        <begin position="85"/>
        <end position="105"/>
    </location>
</feature>
<dbReference type="RefSeq" id="WP_074537918.1">
    <property type="nucleotide sequence ID" value="NZ_FNBD01000003.1"/>
</dbReference>
<accession>A0A1G7FP86</accession>
<keyword evidence="3" id="KW-1185">Reference proteome</keyword>
<feature type="transmembrane region" description="Helical" evidence="1">
    <location>
        <begin position="117"/>
        <end position="137"/>
    </location>
</feature>
<proteinExistence type="predicted"/>
<evidence type="ECO:0000256" key="1">
    <source>
        <dbReference type="SAM" id="Phobius"/>
    </source>
</evidence>